<evidence type="ECO:0000256" key="2">
    <source>
        <dbReference type="ARBA" id="ARBA00007656"/>
    </source>
</evidence>
<dbReference type="AlphaFoldDB" id="A0A497XAE3"/>
<evidence type="ECO:0000313" key="9">
    <source>
        <dbReference type="EMBL" id="RLJ63496.1"/>
    </source>
</evidence>
<evidence type="ECO:0000259" key="8">
    <source>
        <dbReference type="PROSITE" id="PS50198"/>
    </source>
</evidence>
<dbReference type="EMBL" id="RCCI01000006">
    <property type="protein sequence ID" value="RLJ63496.1"/>
    <property type="molecule type" value="Genomic_DNA"/>
</dbReference>
<accession>A0A497XAE3</accession>
<dbReference type="RefSeq" id="WP_165904784.1">
    <property type="nucleotide sequence ID" value="NZ_BHVV01000003.1"/>
</dbReference>
<gene>
    <name evidence="9" type="ORF">DFR35_2119</name>
</gene>
<organism evidence="9 10">
    <name type="scientific">Sulfurisoma sediminicola</name>
    <dbReference type="NCBI Taxonomy" id="1381557"/>
    <lineage>
        <taxon>Bacteria</taxon>
        <taxon>Pseudomonadati</taxon>
        <taxon>Pseudomonadota</taxon>
        <taxon>Betaproteobacteria</taxon>
        <taxon>Nitrosomonadales</taxon>
        <taxon>Sterolibacteriaceae</taxon>
        <taxon>Sulfurisoma</taxon>
    </lineage>
</organism>
<dbReference type="Pfam" id="PF13145">
    <property type="entry name" value="Rotamase_2"/>
    <property type="match status" value="1"/>
</dbReference>
<sequence length="282" mass="31901">MKRWLHEPLLHFLLAGALLFAAYAWLNRERESGPREVRIGAAEINWLKETWTRQWQRPPTEEELRGLVADFLKEDLLAREARELKLDENDTIVRRRLAQKMRFVIEDTATLAEPTDDELRRLLAVDAAAYQAPARINFSQLYFKTGADAQAALKRLAQKSAGDTGRLGENTLLERDYAGLDAAAVTSVFGPKFAERLFAVDTGGWQGPLASGYGFHLVFVTARQPPQARPFAELRPQLRAEWQRRQQAQASEKYFAELLKKYAIVADDSVRPLLGSLAKGQP</sequence>
<keyword evidence="4" id="KW-0732">Signal</keyword>
<evidence type="ECO:0000256" key="4">
    <source>
        <dbReference type="ARBA" id="ARBA00022729"/>
    </source>
</evidence>
<keyword evidence="5 7" id="KW-0697">Rotamase</keyword>
<evidence type="ECO:0000313" key="10">
    <source>
        <dbReference type="Proteomes" id="UP000268908"/>
    </source>
</evidence>
<dbReference type="GO" id="GO:0003755">
    <property type="term" value="F:peptidyl-prolyl cis-trans isomerase activity"/>
    <property type="evidence" value="ECO:0007669"/>
    <property type="project" value="UniProtKB-KW"/>
</dbReference>
<dbReference type="EC" id="5.2.1.8" evidence="3"/>
<dbReference type="Proteomes" id="UP000268908">
    <property type="component" value="Unassembled WGS sequence"/>
</dbReference>
<dbReference type="Gene3D" id="3.10.50.40">
    <property type="match status" value="1"/>
</dbReference>
<comment type="caution">
    <text evidence="9">The sequence shown here is derived from an EMBL/GenBank/DDBJ whole genome shotgun (WGS) entry which is preliminary data.</text>
</comment>
<dbReference type="InterPro" id="IPR046357">
    <property type="entry name" value="PPIase_dom_sf"/>
</dbReference>
<dbReference type="InterPro" id="IPR050245">
    <property type="entry name" value="PrsA_foldase"/>
</dbReference>
<evidence type="ECO:0000256" key="7">
    <source>
        <dbReference type="PROSITE-ProRule" id="PRU00278"/>
    </source>
</evidence>
<reference evidence="9 10" key="1">
    <citation type="submission" date="2018-10" db="EMBL/GenBank/DDBJ databases">
        <title>Genomic Encyclopedia of Type Strains, Phase IV (KMG-IV): sequencing the most valuable type-strain genomes for metagenomic binning, comparative biology and taxonomic classification.</title>
        <authorList>
            <person name="Goeker M."/>
        </authorList>
    </citation>
    <scope>NUCLEOTIDE SEQUENCE [LARGE SCALE GENOMIC DNA]</scope>
    <source>
        <strain evidence="9 10">DSM 26916</strain>
    </source>
</reference>
<evidence type="ECO:0000256" key="5">
    <source>
        <dbReference type="ARBA" id="ARBA00023110"/>
    </source>
</evidence>
<keyword evidence="10" id="KW-1185">Reference proteome</keyword>
<evidence type="ECO:0000256" key="6">
    <source>
        <dbReference type="ARBA" id="ARBA00023235"/>
    </source>
</evidence>
<dbReference type="InterPro" id="IPR000297">
    <property type="entry name" value="PPIase_PpiC"/>
</dbReference>
<dbReference type="PROSITE" id="PS50198">
    <property type="entry name" value="PPIC_PPIASE_2"/>
    <property type="match status" value="1"/>
</dbReference>
<evidence type="ECO:0000256" key="3">
    <source>
        <dbReference type="ARBA" id="ARBA00013194"/>
    </source>
</evidence>
<comment type="similarity">
    <text evidence="2">Belongs to the PpiC/parvulin rotamase family.</text>
</comment>
<keyword evidence="6 7" id="KW-0413">Isomerase</keyword>
<proteinExistence type="inferred from homology"/>
<comment type="catalytic activity">
    <reaction evidence="1">
        <text>[protein]-peptidylproline (omega=180) = [protein]-peptidylproline (omega=0)</text>
        <dbReference type="Rhea" id="RHEA:16237"/>
        <dbReference type="Rhea" id="RHEA-COMP:10747"/>
        <dbReference type="Rhea" id="RHEA-COMP:10748"/>
        <dbReference type="ChEBI" id="CHEBI:83833"/>
        <dbReference type="ChEBI" id="CHEBI:83834"/>
        <dbReference type="EC" id="5.2.1.8"/>
    </reaction>
</comment>
<dbReference type="PANTHER" id="PTHR47245:SF1">
    <property type="entry name" value="FOLDASE PROTEIN PRSA"/>
    <property type="match status" value="1"/>
</dbReference>
<evidence type="ECO:0000256" key="1">
    <source>
        <dbReference type="ARBA" id="ARBA00000971"/>
    </source>
</evidence>
<dbReference type="PANTHER" id="PTHR47245">
    <property type="entry name" value="PEPTIDYLPROLYL ISOMERASE"/>
    <property type="match status" value="1"/>
</dbReference>
<feature type="domain" description="PpiC" evidence="8">
    <location>
        <begin position="114"/>
        <end position="222"/>
    </location>
</feature>
<name>A0A497XAE3_9PROT</name>
<protein>
    <recommendedName>
        <fullName evidence="3">peptidylprolyl isomerase</fullName>
        <ecNumber evidence="3">5.2.1.8</ecNumber>
    </recommendedName>
</protein>